<sequence length="285" mass="31031">MAQSSSVAREPSMEEILASIRRIIEESDTTRTDDVPPKAVNTDVASPVARSEPPVSEETVLPPREGIAVRPPVASARPTFEAPLRRAASPVQAKASEPEIAQAKPMELPAEDAAEQATASYAAQAEANETVVSAPVLDVPAHLQQPVTEMSIEEARALLPEFEPIADVRPPVAPRVEPAAVPEYVAEPTKEQEDVHSANPDEAVSLNLEQALEPILSAAAEREVSAAFDNLSFAVRNEQRRSFDEIAQEIMRPLLQEWLDNNLPTLVERLVREEIERVARGGRRA</sequence>
<evidence type="ECO:0000256" key="1">
    <source>
        <dbReference type="SAM" id="MobiDB-lite"/>
    </source>
</evidence>
<dbReference type="Proteomes" id="UP000550508">
    <property type="component" value="Unassembled WGS sequence"/>
</dbReference>
<accession>A0A849VM51</accession>
<feature type="region of interest" description="Disordered" evidence="1">
    <location>
        <begin position="24"/>
        <end position="122"/>
    </location>
</feature>
<dbReference type="Pfam" id="PF10691">
    <property type="entry name" value="DUF2497"/>
    <property type="match status" value="1"/>
</dbReference>
<dbReference type="InterPro" id="IPR019632">
    <property type="entry name" value="DUF2497"/>
</dbReference>
<dbReference type="RefSeq" id="WP_113280701.1">
    <property type="nucleotide sequence ID" value="NZ_JABUMX010000002.1"/>
</dbReference>
<organism evidence="2 3">
    <name type="scientific">Phyllobacterium pellucidum</name>
    <dbReference type="NCBI Taxonomy" id="2740464"/>
    <lineage>
        <taxon>Bacteria</taxon>
        <taxon>Pseudomonadati</taxon>
        <taxon>Pseudomonadota</taxon>
        <taxon>Alphaproteobacteria</taxon>
        <taxon>Hyphomicrobiales</taxon>
        <taxon>Phyllobacteriaceae</taxon>
        <taxon>Phyllobacterium</taxon>
    </lineage>
</organism>
<feature type="compositionally biased region" description="Basic and acidic residues" evidence="1">
    <location>
        <begin position="24"/>
        <end position="36"/>
    </location>
</feature>
<keyword evidence="3" id="KW-1185">Reference proteome</keyword>
<protein>
    <submittedName>
        <fullName evidence="2">DUF2497 domain-containing protein</fullName>
    </submittedName>
</protein>
<gene>
    <name evidence="2" type="ORF">HQ945_08205</name>
</gene>
<dbReference type="EMBL" id="JABUMX010000002">
    <property type="protein sequence ID" value="NTS31235.1"/>
    <property type="molecule type" value="Genomic_DNA"/>
</dbReference>
<evidence type="ECO:0000313" key="3">
    <source>
        <dbReference type="Proteomes" id="UP000550508"/>
    </source>
</evidence>
<name>A0A849VM51_9HYPH</name>
<proteinExistence type="predicted"/>
<evidence type="ECO:0000313" key="2">
    <source>
        <dbReference type="EMBL" id="NTS31235.1"/>
    </source>
</evidence>
<comment type="caution">
    <text evidence="2">The sequence shown here is derived from an EMBL/GenBank/DDBJ whole genome shotgun (WGS) entry which is preliminary data.</text>
</comment>
<reference evidence="2 3" key="1">
    <citation type="submission" date="2020-05" db="EMBL/GenBank/DDBJ databases">
        <authorList>
            <person name="Kim M.K."/>
        </authorList>
    </citation>
    <scope>NUCLEOTIDE SEQUENCE [LARGE SCALE GENOMIC DNA]</scope>
    <source>
        <strain evidence="2 3">BT25</strain>
    </source>
</reference>
<dbReference type="AlphaFoldDB" id="A0A849VM51"/>